<evidence type="ECO:0000313" key="2">
    <source>
        <dbReference type="EMBL" id="WLR99089.1"/>
    </source>
</evidence>
<gene>
    <name evidence="2" type="ORF">Q9313_08735</name>
</gene>
<keyword evidence="3" id="KW-1185">Reference proteome</keyword>
<proteinExistence type="predicted"/>
<accession>A0AA50H5J9</accession>
<keyword evidence="1" id="KW-0732">Signal</keyword>
<reference evidence="2 3" key="1">
    <citation type="submission" date="2023-08" db="EMBL/GenBank/DDBJ databases">
        <title>Pathogen: clinical or host-associated sample.</title>
        <authorList>
            <person name="Hergert J."/>
            <person name="Casey R."/>
            <person name="Wagner J."/>
            <person name="Young E.L."/>
            <person name="Oakeson K.F."/>
        </authorList>
    </citation>
    <scope>NUCLEOTIDE SEQUENCE [LARGE SCALE GENOMIC DNA]</scope>
    <source>
        <strain evidence="2 3">1760953</strain>
    </source>
</reference>
<organism evidence="2 3">
    <name type="scientific">Shinella sumterensis</name>
    <dbReference type="NCBI Taxonomy" id="1967501"/>
    <lineage>
        <taxon>Bacteria</taxon>
        <taxon>Pseudomonadati</taxon>
        <taxon>Pseudomonadota</taxon>
        <taxon>Alphaproteobacteria</taxon>
        <taxon>Hyphomicrobiales</taxon>
        <taxon>Rhizobiaceae</taxon>
        <taxon>Shinella</taxon>
    </lineage>
</organism>
<protein>
    <submittedName>
        <fullName evidence="2">DUF1236 domain-containing protein</fullName>
    </submittedName>
</protein>
<dbReference type="AlphaFoldDB" id="A0AA50H5J9"/>
<dbReference type="Pfam" id="PF06823">
    <property type="entry name" value="DUF1236"/>
    <property type="match status" value="1"/>
</dbReference>
<name>A0AA50H5J9_9HYPH</name>
<dbReference type="EMBL" id="CP132302">
    <property type="protein sequence ID" value="WLR99089.1"/>
    <property type="molecule type" value="Genomic_DNA"/>
</dbReference>
<sequence>MTSKLILAGAAAFLSLSATAYAQDTVIIQQTDPVMTESTVVVPGGVRTYVLEQQVPSVTYEGDVLEGRVIPETVEIYPVEGYTDYGYTVVNERRVIVDPQTRTVVQVLE</sequence>
<dbReference type="Proteomes" id="UP001234585">
    <property type="component" value="Chromosome"/>
</dbReference>
<dbReference type="RefSeq" id="WP_134649871.1">
    <property type="nucleotide sequence ID" value="NZ_CP132302.1"/>
</dbReference>
<dbReference type="InterPro" id="IPR009642">
    <property type="entry name" value="DUF1236"/>
</dbReference>
<evidence type="ECO:0000313" key="3">
    <source>
        <dbReference type="Proteomes" id="UP001234585"/>
    </source>
</evidence>
<feature type="signal peptide" evidence="1">
    <location>
        <begin position="1"/>
        <end position="22"/>
    </location>
</feature>
<evidence type="ECO:0000256" key="1">
    <source>
        <dbReference type="SAM" id="SignalP"/>
    </source>
</evidence>
<feature type="chain" id="PRO_5041368004" evidence="1">
    <location>
        <begin position="23"/>
        <end position="109"/>
    </location>
</feature>